<feature type="region of interest" description="Disordered" evidence="1">
    <location>
        <begin position="218"/>
        <end position="238"/>
    </location>
</feature>
<accession>A0AAV5ANZ5</accession>
<comment type="caution">
    <text evidence="3">The sequence shown here is derived from an EMBL/GenBank/DDBJ whole genome shotgun (WGS) entry which is preliminary data.</text>
</comment>
<reference evidence="3" key="1">
    <citation type="submission" date="2021-10" db="EMBL/GenBank/DDBJ databases">
        <title>De novo Genome Assembly of Clathrus columnatus (Basidiomycota, Fungi) Using Illumina and Nanopore Sequence Data.</title>
        <authorList>
            <person name="Ogiso-Tanaka E."/>
            <person name="Itagaki H."/>
            <person name="Hosoya T."/>
            <person name="Hosaka K."/>
        </authorList>
    </citation>
    <scope>NUCLEOTIDE SEQUENCE</scope>
    <source>
        <strain evidence="3">MO-923</strain>
    </source>
</reference>
<dbReference type="AlphaFoldDB" id="A0AAV5ANZ5"/>
<dbReference type="EMBL" id="BPWL01000009">
    <property type="protein sequence ID" value="GJJ14394.1"/>
    <property type="molecule type" value="Genomic_DNA"/>
</dbReference>
<feature type="signal peptide" evidence="2">
    <location>
        <begin position="1"/>
        <end position="24"/>
    </location>
</feature>
<name>A0AAV5ANZ5_9AGAM</name>
<protein>
    <submittedName>
        <fullName evidence="3">Uncharacterized protein</fullName>
    </submittedName>
</protein>
<feature type="chain" id="PRO_5043730508" evidence="2">
    <location>
        <begin position="25"/>
        <end position="238"/>
    </location>
</feature>
<evidence type="ECO:0000313" key="4">
    <source>
        <dbReference type="Proteomes" id="UP001050691"/>
    </source>
</evidence>
<organism evidence="3 4">
    <name type="scientific">Clathrus columnatus</name>
    <dbReference type="NCBI Taxonomy" id="1419009"/>
    <lineage>
        <taxon>Eukaryota</taxon>
        <taxon>Fungi</taxon>
        <taxon>Dikarya</taxon>
        <taxon>Basidiomycota</taxon>
        <taxon>Agaricomycotina</taxon>
        <taxon>Agaricomycetes</taxon>
        <taxon>Phallomycetidae</taxon>
        <taxon>Phallales</taxon>
        <taxon>Clathraceae</taxon>
        <taxon>Clathrus</taxon>
    </lineage>
</organism>
<keyword evidence="2" id="KW-0732">Signal</keyword>
<proteinExistence type="predicted"/>
<evidence type="ECO:0000313" key="3">
    <source>
        <dbReference type="EMBL" id="GJJ14394.1"/>
    </source>
</evidence>
<evidence type="ECO:0000256" key="1">
    <source>
        <dbReference type="SAM" id="MobiDB-lite"/>
    </source>
</evidence>
<keyword evidence="4" id="KW-1185">Reference proteome</keyword>
<evidence type="ECO:0000256" key="2">
    <source>
        <dbReference type="SAM" id="SignalP"/>
    </source>
</evidence>
<sequence length="238" mass="26492">MSAAAAMSNDLAILSLHLSTLIEAHSPCYSGNSRKREALKESNTGYYEELRSRLDMVLAFTEHDCFFMLAYFLVDEERTERLTLNMTSTKDKSLILFRMLNDLLRRLSKTEVITGLYGTLWDGPDSKNLLVNGVEKDTKDTDVEMTNADEKNDTTPEEVKKEDFLSDFLVATNCILSTTFVCTSITFRVIRKAVDTVLPVISEATKKERAMMGSKVIGAGLKRKPDDNSTSSTGSGAD</sequence>
<dbReference type="Proteomes" id="UP001050691">
    <property type="component" value="Unassembled WGS sequence"/>
</dbReference>
<feature type="compositionally biased region" description="Polar residues" evidence="1">
    <location>
        <begin position="228"/>
        <end position="238"/>
    </location>
</feature>
<gene>
    <name evidence="3" type="ORF">Clacol_008658</name>
</gene>